<dbReference type="InterPro" id="IPR001310">
    <property type="entry name" value="Histidine_triad_HIT"/>
</dbReference>
<evidence type="ECO:0000259" key="4">
    <source>
        <dbReference type="PROSITE" id="PS51084"/>
    </source>
</evidence>
<dbReference type="GO" id="GO:0016787">
    <property type="term" value="F:hydrolase activity"/>
    <property type="evidence" value="ECO:0007669"/>
    <property type="project" value="UniProtKB-KW"/>
</dbReference>
<organism evidence="5 6">
    <name type="scientific">Mycoplasmopsis citelli</name>
    <dbReference type="NCBI Taxonomy" id="171281"/>
    <lineage>
        <taxon>Bacteria</taxon>
        <taxon>Bacillati</taxon>
        <taxon>Mycoplasmatota</taxon>
        <taxon>Mycoplasmoidales</taxon>
        <taxon>Metamycoplasmataceae</taxon>
        <taxon>Mycoplasmopsis</taxon>
    </lineage>
</organism>
<feature type="active site" description="Tele-AMP-histidine intermediate" evidence="1">
    <location>
        <position position="100"/>
    </location>
</feature>
<sequence length="117" mass="13298">MLNKSVFSKILDKELPATFIYEDDVVFSIMDAYPFREGHFLVIPKSPEPNILENDEATFLHAMKIARKLAKERVIDQGIPGFKIVINTGEYAGQTVFHSHVHVIPFKVKIESTKITP</sequence>
<evidence type="ECO:0000256" key="2">
    <source>
        <dbReference type="PIRSR" id="PIRSR601310-3"/>
    </source>
</evidence>
<dbReference type="Pfam" id="PF01230">
    <property type="entry name" value="HIT"/>
    <property type="match status" value="1"/>
</dbReference>
<dbReference type="PANTHER" id="PTHR23089">
    <property type="entry name" value="HISTIDINE TRIAD HIT PROTEIN"/>
    <property type="match status" value="1"/>
</dbReference>
<dbReference type="Proteomes" id="UP000290985">
    <property type="component" value="Chromosome"/>
</dbReference>
<dbReference type="SUPFAM" id="SSF54197">
    <property type="entry name" value="HIT-like"/>
    <property type="match status" value="1"/>
</dbReference>
<dbReference type="PROSITE" id="PS00892">
    <property type="entry name" value="HIT_1"/>
    <property type="match status" value="1"/>
</dbReference>
<evidence type="ECO:0000313" key="5">
    <source>
        <dbReference type="EMBL" id="VEU74734.1"/>
    </source>
</evidence>
<dbReference type="InterPro" id="IPR054919">
    <property type="entry name" value="M_plasma_HinT"/>
</dbReference>
<dbReference type="Gene3D" id="3.30.428.10">
    <property type="entry name" value="HIT-like"/>
    <property type="match status" value="1"/>
</dbReference>
<dbReference type="InterPro" id="IPR011146">
    <property type="entry name" value="HIT-like"/>
</dbReference>
<evidence type="ECO:0000256" key="1">
    <source>
        <dbReference type="PIRSR" id="PIRSR601310-1"/>
    </source>
</evidence>
<dbReference type="InterPro" id="IPR019808">
    <property type="entry name" value="Histidine_triad_CS"/>
</dbReference>
<dbReference type="InterPro" id="IPR036265">
    <property type="entry name" value="HIT-like_sf"/>
</dbReference>
<dbReference type="AlphaFoldDB" id="A0A449B2H9"/>
<feature type="short sequence motif" description="Histidine triad motif" evidence="2 3">
    <location>
        <begin position="98"/>
        <end position="102"/>
    </location>
</feature>
<name>A0A449B2H9_9BACT</name>
<dbReference type="PRINTS" id="PR00332">
    <property type="entry name" value="HISTRIAD"/>
</dbReference>
<dbReference type="KEGG" id="mcit:NCTC10181_00594"/>
<accession>A0A449B2H9</accession>
<keyword evidence="5" id="KW-0378">Hydrolase</keyword>
<gene>
    <name evidence="5" type="primary">MCYN0866</name>
    <name evidence="5" type="ORF">NCTC10181_00594</name>
</gene>
<evidence type="ECO:0000256" key="3">
    <source>
        <dbReference type="PROSITE-ProRule" id="PRU00464"/>
    </source>
</evidence>
<dbReference type="RefSeq" id="WP_129725540.1">
    <property type="nucleotide sequence ID" value="NZ_LR215036.1"/>
</dbReference>
<dbReference type="EMBL" id="LR215036">
    <property type="protein sequence ID" value="VEU74734.1"/>
    <property type="molecule type" value="Genomic_DNA"/>
</dbReference>
<proteinExistence type="predicted"/>
<keyword evidence="6" id="KW-1185">Reference proteome</keyword>
<dbReference type="PROSITE" id="PS51084">
    <property type="entry name" value="HIT_2"/>
    <property type="match status" value="1"/>
</dbReference>
<dbReference type="EC" id="3.-.-.-" evidence="5"/>
<dbReference type="NCBIfam" id="NF045834">
    <property type="entry name" value="M_plasma_HinT"/>
    <property type="match status" value="1"/>
</dbReference>
<reference evidence="5 6" key="1">
    <citation type="submission" date="2019-01" db="EMBL/GenBank/DDBJ databases">
        <authorList>
            <consortium name="Pathogen Informatics"/>
        </authorList>
    </citation>
    <scope>NUCLEOTIDE SEQUENCE [LARGE SCALE GENOMIC DNA]</scope>
    <source>
        <strain evidence="5 6">NCTC10181</strain>
    </source>
</reference>
<evidence type="ECO:0000313" key="6">
    <source>
        <dbReference type="Proteomes" id="UP000290985"/>
    </source>
</evidence>
<feature type="domain" description="HIT" evidence="4">
    <location>
        <begin position="6"/>
        <end position="115"/>
    </location>
</feature>
<protein>
    <submittedName>
        <fullName evidence="5">Histidine triad nucleotide-binding (HIT-like) protein</fullName>
        <ecNumber evidence="5">3.-.-.-</ecNumber>
    </submittedName>
</protein>
<dbReference type="OrthoDB" id="9784774at2"/>